<keyword evidence="1" id="KW-0732">Signal</keyword>
<evidence type="ECO:0000313" key="2">
    <source>
        <dbReference type="EMBL" id="ACT16179.1"/>
    </source>
</evidence>
<dbReference type="AlphaFoldDB" id="C6E7Z6"/>
<feature type="chain" id="PRO_5002962350" description="DUF4154 domain-containing protein" evidence="1">
    <location>
        <begin position="32"/>
        <end position="188"/>
    </location>
</feature>
<dbReference type="STRING" id="443144.GM21_0093"/>
<dbReference type="KEGG" id="gem:GM21_0093"/>
<name>C6E7Z6_GEOSM</name>
<dbReference type="InterPro" id="IPR025293">
    <property type="entry name" value="YfiR/HmsC-like"/>
</dbReference>
<evidence type="ECO:0000256" key="1">
    <source>
        <dbReference type="SAM" id="SignalP"/>
    </source>
</evidence>
<proteinExistence type="predicted"/>
<gene>
    <name evidence="2" type="ordered locus">GM21_0093</name>
</gene>
<dbReference type="EMBL" id="CP001661">
    <property type="protein sequence ID" value="ACT16179.1"/>
    <property type="molecule type" value="Genomic_DNA"/>
</dbReference>
<sequence>MRGHCPIPAAAGLRRLILLALLFVHPFETRAEGAQQYQVKAAMVVNMSKYIEWPAEAFPRTGAPLQICSVGRGPFAAALEQYQGKTVLGHQLSLRRLAVGDEPAECHVLVVSGVEKRYLAGVLDQARRRDALTVGDIPDFARFGGIIGFVENEGRVRFVINLKAAQQSRVRISSQLLKLAKLIREGDQ</sequence>
<organism evidence="2">
    <name type="scientific">Geobacter sp. (strain M21)</name>
    <dbReference type="NCBI Taxonomy" id="443144"/>
    <lineage>
        <taxon>Bacteria</taxon>
        <taxon>Pseudomonadati</taxon>
        <taxon>Thermodesulfobacteriota</taxon>
        <taxon>Desulfuromonadia</taxon>
        <taxon>Geobacterales</taxon>
        <taxon>Geobacteraceae</taxon>
        <taxon>Geobacter</taxon>
    </lineage>
</organism>
<reference evidence="2" key="1">
    <citation type="submission" date="2009-07" db="EMBL/GenBank/DDBJ databases">
        <title>Complete sequence of Geobacter sp. M21.</title>
        <authorList>
            <consortium name="US DOE Joint Genome Institute"/>
            <person name="Lucas S."/>
            <person name="Copeland A."/>
            <person name="Lapidus A."/>
            <person name="Glavina del Rio T."/>
            <person name="Dalin E."/>
            <person name="Tice H."/>
            <person name="Bruce D."/>
            <person name="Goodwin L."/>
            <person name="Pitluck S."/>
            <person name="Saunders E."/>
            <person name="Brettin T."/>
            <person name="Detter J.C."/>
            <person name="Han C."/>
            <person name="Larimer F."/>
            <person name="Land M."/>
            <person name="Hauser L."/>
            <person name="Kyrpides N."/>
            <person name="Ovchinnikova G."/>
            <person name="Lovley D."/>
        </authorList>
    </citation>
    <scope>NUCLEOTIDE SEQUENCE [LARGE SCALE GENOMIC DNA]</scope>
    <source>
        <strain evidence="2">M21</strain>
    </source>
</reference>
<dbReference type="Pfam" id="PF13689">
    <property type="entry name" value="DUF4154"/>
    <property type="match status" value="1"/>
</dbReference>
<accession>C6E7Z6</accession>
<dbReference type="eggNOG" id="ENOG5032YBM">
    <property type="taxonomic scope" value="Bacteria"/>
</dbReference>
<protein>
    <recommendedName>
        <fullName evidence="3">DUF4154 domain-containing protein</fullName>
    </recommendedName>
</protein>
<feature type="signal peptide" evidence="1">
    <location>
        <begin position="1"/>
        <end position="31"/>
    </location>
</feature>
<dbReference type="OrthoDB" id="9803365at2"/>
<dbReference type="HOGENOM" id="CLU_093136_1_2_7"/>
<evidence type="ECO:0008006" key="3">
    <source>
        <dbReference type="Google" id="ProtNLM"/>
    </source>
</evidence>